<evidence type="ECO:0000256" key="1">
    <source>
        <dbReference type="SAM" id="MobiDB-lite"/>
    </source>
</evidence>
<comment type="caution">
    <text evidence="3">The sequence shown here is derived from an EMBL/GenBank/DDBJ whole genome shotgun (WGS) entry which is preliminary data.</text>
</comment>
<dbReference type="InterPro" id="IPR036249">
    <property type="entry name" value="Thioredoxin-like_sf"/>
</dbReference>
<dbReference type="Gene3D" id="3.40.30.10">
    <property type="entry name" value="Glutaredoxin"/>
    <property type="match status" value="2"/>
</dbReference>
<name>A0A5A8CHB8_CAFRO</name>
<evidence type="ECO:0000313" key="3">
    <source>
        <dbReference type="EMBL" id="KAA0151520.1"/>
    </source>
</evidence>
<keyword evidence="4" id="KW-1185">Reference proteome</keyword>
<feature type="chain" id="PRO_5022984253" description="Thioredoxin domain-containing protein" evidence="2">
    <location>
        <begin position="35"/>
        <end position="541"/>
    </location>
</feature>
<feature type="compositionally biased region" description="Basic residues" evidence="1">
    <location>
        <begin position="57"/>
        <end position="66"/>
    </location>
</feature>
<evidence type="ECO:0000256" key="2">
    <source>
        <dbReference type="SAM" id="SignalP"/>
    </source>
</evidence>
<dbReference type="OMA" id="HAENEAC"/>
<gene>
    <name evidence="3" type="ORF">FNF29_04443</name>
</gene>
<sequence>MTLRAVRAARSVRAIGLMAALALVVATAATAAHAADSAPATGGDAPGAKAPKTGPKGGRRKPRSKRPPPPPGPDGTGPPGSADVQVNGEIAALHAAPWQGDVAHVAPSDHGAFVRNNENTLVLLTGKGCHLCKRIEREFSRADWLARTVELPVKFAQVETNSEEGTALLKLLNVGALPVMFLNSNKGKKHEFIDEWWSAEPLVADVQRRLGQPQVLPPVRELEAVSELGRWLFDRANDQGTFATTAVAFMPHGGRHIPALHAENEACASVFDNAALNIVFDDEVAFRSRPRFARVTDVEVIKAFGMPVDHASLVVYKDFDEGKAIFNGTCGAAVEDTIDFVKSEATPRVVVVNHGNIRDYMSYGTGIIHVFVPDQSLDDPRVSKGILTTMQKLMRSLEADKVIERGEFTLFVSNGHQYHNWATDYGLTKHELPAVGMDVVTRFSRYALPKLSTASIVEPYVPTEAPEDSEDAPTPDPVTGLLPEIPILPEALVEFDLDEIARGVAAVLNREQEPVVTYAKAKKDAAAGGAQQESAEEPKSE</sequence>
<dbReference type="EMBL" id="VLTN01000026">
    <property type="protein sequence ID" value="KAA0151520.1"/>
    <property type="molecule type" value="Genomic_DNA"/>
</dbReference>
<feature type="region of interest" description="Disordered" evidence="1">
    <location>
        <begin position="36"/>
        <end position="84"/>
    </location>
</feature>
<accession>A0A5A8CHB8</accession>
<feature type="region of interest" description="Disordered" evidence="1">
    <location>
        <begin position="520"/>
        <end position="541"/>
    </location>
</feature>
<reference evidence="3 4" key="1">
    <citation type="submission" date="2019-07" db="EMBL/GenBank/DDBJ databases">
        <title>Genomes of Cafeteria roenbergensis.</title>
        <authorList>
            <person name="Fischer M.G."/>
            <person name="Hackl T."/>
            <person name="Roman M."/>
        </authorList>
    </citation>
    <scope>NUCLEOTIDE SEQUENCE [LARGE SCALE GENOMIC DNA]</scope>
    <source>
        <strain evidence="3 4">BVI</strain>
    </source>
</reference>
<organism evidence="3 4">
    <name type="scientific">Cafeteria roenbergensis</name>
    <name type="common">Marine flagellate</name>
    <dbReference type="NCBI Taxonomy" id="33653"/>
    <lineage>
        <taxon>Eukaryota</taxon>
        <taxon>Sar</taxon>
        <taxon>Stramenopiles</taxon>
        <taxon>Bigyra</taxon>
        <taxon>Opalozoa</taxon>
        <taxon>Bicosoecida</taxon>
        <taxon>Cafeteriaceae</taxon>
        <taxon>Cafeteria</taxon>
    </lineage>
</organism>
<dbReference type="Proteomes" id="UP000323011">
    <property type="component" value="Unassembled WGS sequence"/>
</dbReference>
<keyword evidence="2" id="KW-0732">Signal</keyword>
<dbReference type="SUPFAM" id="SSF52833">
    <property type="entry name" value="Thioredoxin-like"/>
    <property type="match status" value="1"/>
</dbReference>
<evidence type="ECO:0000313" key="4">
    <source>
        <dbReference type="Proteomes" id="UP000323011"/>
    </source>
</evidence>
<feature type="signal peptide" evidence="2">
    <location>
        <begin position="1"/>
        <end position="34"/>
    </location>
</feature>
<dbReference type="Pfam" id="PF13848">
    <property type="entry name" value="Thioredoxin_6"/>
    <property type="match status" value="1"/>
</dbReference>
<dbReference type="AlphaFoldDB" id="A0A5A8CHB8"/>
<evidence type="ECO:0008006" key="5">
    <source>
        <dbReference type="Google" id="ProtNLM"/>
    </source>
</evidence>
<proteinExistence type="predicted"/>
<protein>
    <recommendedName>
        <fullName evidence="5">Thioredoxin domain-containing protein</fullName>
    </recommendedName>
</protein>
<feature type="compositionally biased region" description="Low complexity" evidence="1">
    <location>
        <begin position="36"/>
        <end position="54"/>
    </location>
</feature>